<evidence type="ECO:0000256" key="8">
    <source>
        <dbReference type="ARBA" id="ARBA00022898"/>
    </source>
</evidence>
<comment type="catalytic activity">
    <reaction evidence="10 11">
        <text>L-histidinol phosphate + 2-oxoglutarate = 3-(imidazol-4-yl)-2-oxopropyl phosphate + L-glutamate</text>
        <dbReference type="Rhea" id="RHEA:23744"/>
        <dbReference type="ChEBI" id="CHEBI:16810"/>
        <dbReference type="ChEBI" id="CHEBI:29985"/>
        <dbReference type="ChEBI" id="CHEBI:57766"/>
        <dbReference type="ChEBI" id="CHEBI:57980"/>
        <dbReference type="EC" id="2.6.1.9"/>
    </reaction>
</comment>
<organism evidence="13 14">
    <name type="scientific">Shinella yambaruensis</name>
    <dbReference type="NCBI Taxonomy" id="415996"/>
    <lineage>
        <taxon>Bacteria</taxon>
        <taxon>Pseudomonadati</taxon>
        <taxon>Pseudomonadota</taxon>
        <taxon>Alphaproteobacteria</taxon>
        <taxon>Hyphomicrobiales</taxon>
        <taxon>Rhizobiaceae</taxon>
        <taxon>Shinella</taxon>
    </lineage>
</organism>
<dbReference type="InterPro" id="IPR005861">
    <property type="entry name" value="HisP_aminotrans"/>
</dbReference>
<keyword evidence="8 11" id="KW-0663">Pyridoxal phosphate</keyword>
<dbReference type="PANTHER" id="PTHR43643:SF6">
    <property type="entry name" value="HISTIDINOL-PHOSPHATE AMINOTRANSFERASE"/>
    <property type="match status" value="1"/>
</dbReference>
<dbReference type="InterPro" id="IPR050106">
    <property type="entry name" value="HistidinolP_aminotransfase"/>
</dbReference>
<evidence type="ECO:0000256" key="10">
    <source>
        <dbReference type="ARBA" id="ARBA00047481"/>
    </source>
</evidence>
<dbReference type="InterPro" id="IPR015424">
    <property type="entry name" value="PyrdxlP-dep_Trfase"/>
</dbReference>
<comment type="cofactor">
    <cofactor evidence="1 11">
        <name>pyridoxal 5'-phosphate</name>
        <dbReference type="ChEBI" id="CHEBI:597326"/>
    </cofactor>
</comment>
<evidence type="ECO:0000256" key="2">
    <source>
        <dbReference type="ARBA" id="ARBA00005011"/>
    </source>
</evidence>
<evidence type="ECO:0000256" key="6">
    <source>
        <dbReference type="ARBA" id="ARBA00022605"/>
    </source>
</evidence>
<keyword evidence="14" id="KW-1185">Reference proteome</keyword>
<comment type="subunit">
    <text evidence="4 11">Homodimer.</text>
</comment>
<evidence type="ECO:0000256" key="3">
    <source>
        <dbReference type="ARBA" id="ARBA00007970"/>
    </source>
</evidence>
<dbReference type="InterPro" id="IPR015421">
    <property type="entry name" value="PyrdxlP-dep_Trfase_major"/>
</dbReference>
<comment type="similarity">
    <text evidence="3 11">Belongs to the class-II pyridoxal-phosphate-dependent aminotransferase family. Histidinol-phosphate aminotransferase subfamily.</text>
</comment>
<keyword evidence="9 11" id="KW-0368">Histidine biosynthesis</keyword>
<feature type="domain" description="Aminotransferase class I/classII large" evidence="12">
    <location>
        <begin position="36"/>
        <end position="363"/>
    </location>
</feature>
<dbReference type="InterPro" id="IPR001917">
    <property type="entry name" value="Aminotrans_II_pyridoxalP_BS"/>
</dbReference>
<gene>
    <name evidence="13" type="primary">hisC_2</name>
    <name evidence="11" type="synonym">hisC</name>
    <name evidence="13" type="ORF">GCM10007923_38010</name>
</gene>
<feature type="modified residue" description="N6-(pyridoxal phosphate)lysine" evidence="11">
    <location>
        <position position="229"/>
    </location>
</feature>
<dbReference type="PROSITE" id="PS00599">
    <property type="entry name" value="AA_TRANSFER_CLASS_2"/>
    <property type="match status" value="1"/>
</dbReference>
<dbReference type="NCBIfam" id="NF003496">
    <property type="entry name" value="PRK05166.1"/>
    <property type="match status" value="1"/>
</dbReference>
<keyword evidence="7 11" id="KW-0808">Transferase</keyword>
<dbReference type="GO" id="GO:0008483">
    <property type="term" value="F:transaminase activity"/>
    <property type="evidence" value="ECO:0007669"/>
    <property type="project" value="UniProtKB-KW"/>
</dbReference>
<dbReference type="Pfam" id="PF00155">
    <property type="entry name" value="Aminotran_1_2"/>
    <property type="match status" value="1"/>
</dbReference>
<dbReference type="EMBL" id="BSOP01000030">
    <property type="protein sequence ID" value="GLR52587.1"/>
    <property type="molecule type" value="Genomic_DNA"/>
</dbReference>
<dbReference type="SUPFAM" id="SSF53383">
    <property type="entry name" value="PLP-dependent transferases"/>
    <property type="match status" value="1"/>
</dbReference>
<dbReference type="Gene3D" id="3.90.1150.10">
    <property type="entry name" value="Aspartate Aminotransferase, domain 1"/>
    <property type="match status" value="1"/>
</dbReference>
<evidence type="ECO:0000256" key="11">
    <source>
        <dbReference type="HAMAP-Rule" id="MF_01023"/>
    </source>
</evidence>
<dbReference type="InterPro" id="IPR004839">
    <property type="entry name" value="Aminotransferase_I/II_large"/>
</dbReference>
<evidence type="ECO:0000256" key="9">
    <source>
        <dbReference type="ARBA" id="ARBA00023102"/>
    </source>
</evidence>
<reference evidence="14" key="1">
    <citation type="journal article" date="2019" name="Int. J. Syst. Evol. Microbiol.">
        <title>The Global Catalogue of Microorganisms (GCM) 10K type strain sequencing project: providing services to taxonomists for standard genome sequencing and annotation.</title>
        <authorList>
            <consortium name="The Broad Institute Genomics Platform"/>
            <consortium name="The Broad Institute Genome Sequencing Center for Infectious Disease"/>
            <person name="Wu L."/>
            <person name="Ma J."/>
        </authorList>
    </citation>
    <scope>NUCLEOTIDE SEQUENCE [LARGE SCALE GENOMIC DNA]</scope>
    <source>
        <strain evidence="14">NBRC 102122</strain>
    </source>
</reference>
<evidence type="ECO:0000256" key="5">
    <source>
        <dbReference type="ARBA" id="ARBA00022576"/>
    </source>
</evidence>
<comment type="pathway">
    <text evidence="2 11">Amino-acid biosynthesis; L-histidine biosynthesis; L-histidine from 5-phospho-alpha-D-ribose 1-diphosphate: step 7/9.</text>
</comment>
<dbReference type="PANTHER" id="PTHR43643">
    <property type="entry name" value="HISTIDINOL-PHOSPHATE AMINOTRANSFERASE 2"/>
    <property type="match status" value="1"/>
</dbReference>
<evidence type="ECO:0000256" key="1">
    <source>
        <dbReference type="ARBA" id="ARBA00001933"/>
    </source>
</evidence>
<evidence type="ECO:0000256" key="7">
    <source>
        <dbReference type="ARBA" id="ARBA00022679"/>
    </source>
</evidence>
<evidence type="ECO:0000313" key="14">
    <source>
        <dbReference type="Proteomes" id="UP001156702"/>
    </source>
</evidence>
<dbReference type="CDD" id="cd00609">
    <property type="entry name" value="AAT_like"/>
    <property type="match status" value="1"/>
</dbReference>
<dbReference type="HAMAP" id="MF_01023">
    <property type="entry name" value="HisC_aminotrans_2"/>
    <property type="match status" value="1"/>
</dbReference>
<name>A0ABQ5ZLD9_9HYPH</name>
<keyword evidence="5 11" id="KW-0032">Aminotransferase</keyword>
<dbReference type="Gene3D" id="3.40.640.10">
    <property type="entry name" value="Type I PLP-dependent aspartate aminotransferase-like (Major domain)"/>
    <property type="match status" value="1"/>
</dbReference>
<dbReference type="RefSeq" id="WP_244768576.1">
    <property type="nucleotide sequence ID" value="NZ_BSOP01000030.1"/>
</dbReference>
<protein>
    <recommendedName>
        <fullName evidence="11">Histidinol-phosphate aminotransferase</fullName>
        <ecNumber evidence="11">2.6.1.9</ecNumber>
    </recommendedName>
    <alternativeName>
        <fullName evidence="11">Imidazole acetol-phosphate transaminase</fullName>
    </alternativeName>
</protein>
<dbReference type="EC" id="2.6.1.9" evidence="11"/>
<evidence type="ECO:0000259" key="12">
    <source>
        <dbReference type="Pfam" id="PF00155"/>
    </source>
</evidence>
<proteinExistence type="inferred from homology"/>
<dbReference type="InterPro" id="IPR015422">
    <property type="entry name" value="PyrdxlP-dep_Trfase_small"/>
</dbReference>
<keyword evidence="6 11" id="KW-0028">Amino-acid biosynthesis</keyword>
<comment type="caution">
    <text evidence="13">The sequence shown here is derived from an EMBL/GenBank/DDBJ whole genome shotgun (WGS) entry which is preliminary data.</text>
</comment>
<accession>A0ABQ5ZLD9</accession>
<dbReference type="Proteomes" id="UP001156702">
    <property type="component" value="Unassembled WGS sequence"/>
</dbReference>
<evidence type="ECO:0000256" key="4">
    <source>
        <dbReference type="ARBA" id="ARBA00011738"/>
    </source>
</evidence>
<evidence type="ECO:0000313" key="13">
    <source>
        <dbReference type="EMBL" id="GLR52587.1"/>
    </source>
</evidence>
<dbReference type="NCBIfam" id="TIGR01141">
    <property type="entry name" value="hisC"/>
    <property type="match status" value="1"/>
</dbReference>
<sequence length="376" mass="40829">MADPSSLIREEIRSIQPYNAGLTLEEVRATYQVETIAKLGSNENPLGPSPALRRLFSDIGELARLYPDPQGRALCTRLATSFGVDSRQVILGNGSEDLIGVICRSVVRPGDTVATLYPSFPLHEDYTALMGGRIERVPVTQDLTIDMAALLAAVARKPRMLMFSNPMNPVGCWLTPDDLAELIAALDAQTLLVVDEAYAEYAAGDEYASAIGMLKGKGIPWVVLRTFSKAYGLAGLRIGYGIVSDGGLCDFFNRARTPFNTNAIAQASAAAALDDPDHLVQSVNAAIEERERMKTALATTGYRSAPSKGNFLFVDVGQSATDLAAALLERGVIVKPWKQPGFERFIRVSIGTREENDHFLRALRDAEGMGETPHRR</sequence>